<feature type="region of interest" description="Disordered" evidence="1">
    <location>
        <begin position="1"/>
        <end position="22"/>
    </location>
</feature>
<keyword evidence="2" id="KW-1133">Transmembrane helix</keyword>
<evidence type="ECO:0008006" key="4">
    <source>
        <dbReference type="Google" id="ProtNLM"/>
    </source>
</evidence>
<evidence type="ECO:0000256" key="1">
    <source>
        <dbReference type="SAM" id="MobiDB-lite"/>
    </source>
</evidence>
<protein>
    <recommendedName>
        <fullName evidence="4">VDE lipocalin domain-containing protein</fullName>
    </recommendedName>
</protein>
<name>A0A7S1UX28_9STRA</name>
<keyword evidence="2" id="KW-0812">Transmembrane</keyword>
<sequence length="249" mass="28234">MTTTKDKAMASSSKGQDASKEKRRGASLFKNIGIHHVLIIVAAIPCLLIQVLTIGLPQQCPSMGDVQAPKVKNGEFNITGMEGVWYELAMKDSTQPRFCSCQTSTKELVGSMLMDNFTIDCVGDTYFANLSHAVGQQQNMVDSRWNGMPLLDLVDWNNLVLDYEESTSPNDNQYEWVLEFQCVQGPRWMNWGRDWIAFYGMNFYAKDYRHQDEVVPAMEARSRERGLGPFLDNLLDLHVIDHKDCPFGH</sequence>
<evidence type="ECO:0000313" key="3">
    <source>
        <dbReference type="EMBL" id="CAD9280917.1"/>
    </source>
</evidence>
<keyword evidence="2" id="KW-0472">Membrane</keyword>
<reference evidence="3" key="1">
    <citation type="submission" date="2021-01" db="EMBL/GenBank/DDBJ databases">
        <authorList>
            <person name="Corre E."/>
            <person name="Pelletier E."/>
            <person name="Niang G."/>
            <person name="Scheremetjew M."/>
            <person name="Finn R."/>
            <person name="Kale V."/>
            <person name="Holt S."/>
            <person name="Cochrane G."/>
            <person name="Meng A."/>
            <person name="Brown T."/>
            <person name="Cohen L."/>
        </authorList>
    </citation>
    <scope>NUCLEOTIDE SEQUENCE</scope>
    <source>
        <strain evidence="3">CCMP 410</strain>
    </source>
</reference>
<gene>
    <name evidence="3" type="ORF">GOCE00092_LOCUS9827</name>
</gene>
<accession>A0A7S1UX28</accession>
<evidence type="ECO:0000256" key="2">
    <source>
        <dbReference type="SAM" id="Phobius"/>
    </source>
</evidence>
<dbReference type="InterPro" id="IPR012674">
    <property type="entry name" value="Calycin"/>
</dbReference>
<dbReference type="EMBL" id="HBGK01019393">
    <property type="protein sequence ID" value="CAD9280917.1"/>
    <property type="molecule type" value="Transcribed_RNA"/>
</dbReference>
<proteinExistence type="predicted"/>
<dbReference type="SUPFAM" id="SSF50814">
    <property type="entry name" value="Lipocalins"/>
    <property type="match status" value="1"/>
</dbReference>
<feature type="transmembrane region" description="Helical" evidence="2">
    <location>
        <begin position="32"/>
        <end position="56"/>
    </location>
</feature>
<dbReference type="AlphaFoldDB" id="A0A7S1UX28"/>
<organism evidence="3">
    <name type="scientific">Grammatophora oceanica</name>
    <dbReference type="NCBI Taxonomy" id="210454"/>
    <lineage>
        <taxon>Eukaryota</taxon>
        <taxon>Sar</taxon>
        <taxon>Stramenopiles</taxon>
        <taxon>Ochrophyta</taxon>
        <taxon>Bacillariophyta</taxon>
        <taxon>Fragilariophyceae</taxon>
        <taxon>Fragilariophycidae</taxon>
        <taxon>Rhabdonematales</taxon>
        <taxon>Grammatophoraceae</taxon>
        <taxon>Grammatophora</taxon>
    </lineage>
</organism>